<organism evidence="7 8">
    <name type="scientific">Microbacterium schleiferi</name>
    <dbReference type="NCBI Taxonomy" id="69362"/>
    <lineage>
        <taxon>Bacteria</taxon>
        <taxon>Bacillati</taxon>
        <taxon>Actinomycetota</taxon>
        <taxon>Actinomycetes</taxon>
        <taxon>Micrococcales</taxon>
        <taxon>Microbacteriaceae</taxon>
        <taxon>Microbacterium</taxon>
    </lineage>
</organism>
<dbReference type="InterPro" id="IPR011639">
    <property type="entry name" value="MethylTrfase_TaqI-like_dom"/>
</dbReference>
<sequence>MRWTLYGPRFLPVRGDVSHPNQGGFDVVIGNPPYVNRRELSYRITGFETDNVDDIYASCCERSAQITRPDGRLSLIVPIRSQFADRDESLRKFYERRFDAIWVSTFQERPAALFQVKVRSTIITAAGYGSVSELHTTLTHSWIEAFRPHLMATLRYSLRPAGSRTPNWMRASSDAMFELIDTLLAKGTISSTPLVRVSDYSVGFKKTATYFLSTYTVPPVTYDKTTHATVPLNEGKLFVQNRKDQLAASAIAASRLAFLWWTFTGDCFNVTKGTMSQIPFSPHAYGQDTFDALVELGERIEEALPAVRSWDLNSGKYVGGYAIPELRHLTGQADEIMLEAIGRIDLLPEIQYAHARMYKSTGISATTLRKLPFEVEV</sequence>
<dbReference type="InterPro" id="IPR002052">
    <property type="entry name" value="DNA_methylase_N6_adenine_CS"/>
</dbReference>
<dbReference type="InterPro" id="IPR029063">
    <property type="entry name" value="SAM-dependent_MTases_sf"/>
</dbReference>
<dbReference type="EC" id="2.1.1.72" evidence="1"/>
<dbReference type="InterPro" id="IPR050953">
    <property type="entry name" value="N4_N6_ade-DNA_methylase"/>
</dbReference>
<gene>
    <name evidence="7" type="ORF">IT882_15615</name>
</gene>
<dbReference type="AlphaFoldDB" id="A0A7S8MY67"/>
<dbReference type="SUPFAM" id="SSF53335">
    <property type="entry name" value="S-adenosyl-L-methionine-dependent methyltransferases"/>
    <property type="match status" value="1"/>
</dbReference>
<dbReference type="EMBL" id="CP064760">
    <property type="protein sequence ID" value="QPE04530.1"/>
    <property type="molecule type" value="Genomic_DNA"/>
</dbReference>
<keyword evidence="2 7" id="KW-0489">Methyltransferase</keyword>
<keyword evidence="4" id="KW-0949">S-adenosyl-L-methionine</keyword>
<dbReference type="PROSITE" id="PS00092">
    <property type="entry name" value="N6_MTASE"/>
    <property type="match status" value="1"/>
</dbReference>
<dbReference type="Gene3D" id="3.40.50.150">
    <property type="entry name" value="Vaccinia Virus protein VP39"/>
    <property type="match status" value="1"/>
</dbReference>
<feature type="domain" description="Type II methyltransferase M.TaqI-like" evidence="6">
    <location>
        <begin position="21"/>
        <end position="94"/>
    </location>
</feature>
<dbReference type="Proteomes" id="UP000594480">
    <property type="component" value="Chromosome"/>
</dbReference>
<dbReference type="GO" id="GO:0009007">
    <property type="term" value="F:site-specific DNA-methyltransferase (adenine-specific) activity"/>
    <property type="evidence" value="ECO:0007669"/>
    <property type="project" value="UniProtKB-EC"/>
</dbReference>
<name>A0A7S8MY67_9MICO</name>
<keyword evidence="8" id="KW-1185">Reference proteome</keyword>
<dbReference type="RefSeq" id="WP_005050747.1">
    <property type="nucleotide sequence ID" value="NZ_CP064760.1"/>
</dbReference>
<comment type="catalytic activity">
    <reaction evidence="5">
        <text>a 2'-deoxyadenosine in DNA + S-adenosyl-L-methionine = an N(6)-methyl-2'-deoxyadenosine in DNA + S-adenosyl-L-homocysteine + H(+)</text>
        <dbReference type="Rhea" id="RHEA:15197"/>
        <dbReference type="Rhea" id="RHEA-COMP:12418"/>
        <dbReference type="Rhea" id="RHEA-COMP:12419"/>
        <dbReference type="ChEBI" id="CHEBI:15378"/>
        <dbReference type="ChEBI" id="CHEBI:57856"/>
        <dbReference type="ChEBI" id="CHEBI:59789"/>
        <dbReference type="ChEBI" id="CHEBI:90615"/>
        <dbReference type="ChEBI" id="CHEBI:90616"/>
        <dbReference type="EC" id="2.1.1.72"/>
    </reaction>
</comment>
<proteinExistence type="predicted"/>
<dbReference type="PANTHER" id="PTHR33841">
    <property type="entry name" value="DNA METHYLTRANSFERASE YEEA-RELATED"/>
    <property type="match status" value="1"/>
</dbReference>
<evidence type="ECO:0000256" key="4">
    <source>
        <dbReference type="ARBA" id="ARBA00022691"/>
    </source>
</evidence>
<dbReference type="GO" id="GO:0032259">
    <property type="term" value="P:methylation"/>
    <property type="evidence" value="ECO:0007669"/>
    <property type="project" value="UniProtKB-KW"/>
</dbReference>
<dbReference type="PANTHER" id="PTHR33841:SF1">
    <property type="entry name" value="DNA METHYLTRANSFERASE A"/>
    <property type="match status" value="1"/>
</dbReference>
<evidence type="ECO:0000313" key="8">
    <source>
        <dbReference type="Proteomes" id="UP000594480"/>
    </source>
</evidence>
<protein>
    <recommendedName>
        <fullName evidence="1">site-specific DNA-methyltransferase (adenine-specific)</fullName>
        <ecNumber evidence="1">2.1.1.72</ecNumber>
    </recommendedName>
</protein>
<reference evidence="7 8" key="1">
    <citation type="submission" date="2020-11" db="EMBL/GenBank/DDBJ databases">
        <title>Amino acid is mineralized and recycled by bacteria in oceanic microbiome.</title>
        <authorList>
            <person name="Zheng L.Y."/>
        </authorList>
    </citation>
    <scope>NUCLEOTIDE SEQUENCE [LARGE SCALE GENOMIC DNA]</scope>
    <source>
        <strain evidence="7 8">A32-1</strain>
    </source>
</reference>
<keyword evidence="3 7" id="KW-0808">Transferase</keyword>
<evidence type="ECO:0000256" key="2">
    <source>
        <dbReference type="ARBA" id="ARBA00022603"/>
    </source>
</evidence>
<dbReference type="KEGG" id="msf:IT882_15615"/>
<evidence type="ECO:0000313" key="7">
    <source>
        <dbReference type="EMBL" id="QPE04530.1"/>
    </source>
</evidence>
<evidence type="ECO:0000256" key="3">
    <source>
        <dbReference type="ARBA" id="ARBA00022679"/>
    </source>
</evidence>
<accession>A0A7S8MY67</accession>
<dbReference type="GO" id="GO:0003676">
    <property type="term" value="F:nucleic acid binding"/>
    <property type="evidence" value="ECO:0007669"/>
    <property type="project" value="InterPro"/>
</dbReference>
<dbReference type="GO" id="GO:0006304">
    <property type="term" value="P:DNA modification"/>
    <property type="evidence" value="ECO:0007669"/>
    <property type="project" value="InterPro"/>
</dbReference>
<evidence type="ECO:0000256" key="1">
    <source>
        <dbReference type="ARBA" id="ARBA00011900"/>
    </source>
</evidence>
<evidence type="ECO:0000259" key="6">
    <source>
        <dbReference type="Pfam" id="PF07669"/>
    </source>
</evidence>
<evidence type="ECO:0000256" key="5">
    <source>
        <dbReference type="ARBA" id="ARBA00047942"/>
    </source>
</evidence>
<dbReference type="Pfam" id="PF07669">
    <property type="entry name" value="Eco57I"/>
    <property type="match status" value="1"/>
</dbReference>